<proteinExistence type="predicted"/>
<dbReference type="AlphaFoldDB" id="A0A1F7X465"/>
<feature type="compositionally biased region" description="Basic and acidic residues" evidence="1">
    <location>
        <begin position="1"/>
        <end position="16"/>
    </location>
</feature>
<feature type="compositionally biased region" description="Basic and acidic residues" evidence="1">
    <location>
        <begin position="38"/>
        <end position="55"/>
    </location>
</feature>
<sequence>MPFDKSPEGRERAREAGRKKKITPKLREAARKNLKKFAHSENYSEHARKAQRAAAERNRRLGFNPFANRDPIKHAEATREGIRKSEKHRNTSRQNRINYNKSEEGQRHLVELHNSEKRKESCSKVLKLYNKSEEHREVARKALQKMQLSKLTSSQKILNEALLNKGIRTIVEFWIPKYRRFIDIAIPKSKIAIEVDGSSHSNLEFCKLFGWTSLEEKQADDRLKDRQLQFLGWKVLRFTNEEVDKNIGNVIESIERKVQNF</sequence>
<accession>A0A1F7X465</accession>
<feature type="region of interest" description="Disordered" evidence="1">
    <location>
        <begin position="36"/>
        <end position="55"/>
    </location>
</feature>
<dbReference type="InterPro" id="IPR007569">
    <property type="entry name" value="DUF559"/>
</dbReference>
<evidence type="ECO:0000259" key="2">
    <source>
        <dbReference type="Pfam" id="PF04480"/>
    </source>
</evidence>
<comment type="caution">
    <text evidence="3">The sequence shown here is derived from an EMBL/GenBank/DDBJ whole genome shotgun (WGS) entry which is preliminary data.</text>
</comment>
<dbReference type="EMBL" id="MGFQ01000022">
    <property type="protein sequence ID" value="OGM09499.1"/>
    <property type="molecule type" value="Genomic_DNA"/>
</dbReference>
<organism evidence="3 4">
    <name type="scientific">Candidatus Woesebacteria bacterium RBG_13_36_22</name>
    <dbReference type="NCBI Taxonomy" id="1802478"/>
    <lineage>
        <taxon>Bacteria</taxon>
        <taxon>Candidatus Woeseibacteriota</taxon>
    </lineage>
</organism>
<name>A0A1F7X465_9BACT</name>
<feature type="region of interest" description="Disordered" evidence="1">
    <location>
        <begin position="78"/>
        <end position="104"/>
    </location>
</feature>
<dbReference type="Gene3D" id="3.40.960.10">
    <property type="entry name" value="VSR Endonuclease"/>
    <property type="match status" value="1"/>
</dbReference>
<dbReference type="Proteomes" id="UP000176939">
    <property type="component" value="Unassembled WGS sequence"/>
</dbReference>
<evidence type="ECO:0000256" key="1">
    <source>
        <dbReference type="SAM" id="MobiDB-lite"/>
    </source>
</evidence>
<gene>
    <name evidence="3" type="ORF">A2Z67_00160</name>
</gene>
<reference evidence="3 4" key="1">
    <citation type="journal article" date="2016" name="Nat. Commun.">
        <title>Thousands of microbial genomes shed light on interconnected biogeochemical processes in an aquifer system.</title>
        <authorList>
            <person name="Anantharaman K."/>
            <person name="Brown C.T."/>
            <person name="Hug L.A."/>
            <person name="Sharon I."/>
            <person name="Castelle C.J."/>
            <person name="Probst A.J."/>
            <person name="Thomas B.C."/>
            <person name="Singh A."/>
            <person name="Wilkins M.J."/>
            <person name="Karaoz U."/>
            <person name="Brodie E.L."/>
            <person name="Williams K.H."/>
            <person name="Hubbard S.S."/>
            <person name="Banfield J.F."/>
        </authorList>
    </citation>
    <scope>NUCLEOTIDE SEQUENCE [LARGE SCALE GENOMIC DNA]</scope>
</reference>
<dbReference type="Pfam" id="PF04480">
    <property type="entry name" value="DUF559"/>
    <property type="match status" value="1"/>
</dbReference>
<dbReference type="SUPFAM" id="SSF52980">
    <property type="entry name" value="Restriction endonuclease-like"/>
    <property type="match status" value="1"/>
</dbReference>
<feature type="domain" description="DUF559" evidence="2">
    <location>
        <begin position="177"/>
        <end position="258"/>
    </location>
</feature>
<protein>
    <recommendedName>
        <fullName evidence="2">DUF559 domain-containing protein</fullName>
    </recommendedName>
</protein>
<dbReference type="InterPro" id="IPR011335">
    <property type="entry name" value="Restrct_endonuc-II-like"/>
</dbReference>
<feature type="region of interest" description="Disordered" evidence="1">
    <location>
        <begin position="1"/>
        <end position="28"/>
    </location>
</feature>
<evidence type="ECO:0000313" key="3">
    <source>
        <dbReference type="EMBL" id="OGM09499.1"/>
    </source>
</evidence>
<evidence type="ECO:0000313" key="4">
    <source>
        <dbReference type="Proteomes" id="UP000176939"/>
    </source>
</evidence>